<gene>
    <name evidence="5" type="ORF">BB558_004215</name>
    <name evidence="4" type="ORF">BB558_005178</name>
    <name evidence="3" type="ORF">BB558_006235</name>
</gene>
<dbReference type="Gene3D" id="1.25.40.90">
    <property type="match status" value="1"/>
</dbReference>
<feature type="domain" description="CID" evidence="2">
    <location>
        <begin position="1"/>
        <end position="133"/>
    </location>
</feature>
<dbReference type="SMART" id="SM00582">
    <property type="entry name" value="RPR"/>
    <property type="match status" value="1"/>
</dbReference>
<dbReference type="EMBL" id="MBFU01000506">
    <property type="protein sequence ID" value="PVZ98822.1"/>
    <property type="molecule type" value="Genomic_DNA"/>
</dbReference>
<dbReference type="PROSITE" id="PS51391">
    <property type="entry name" value="CID"/>
    <property type="match status" value="1"/>
</dbReference>
<dbReference type="SUPFAM" id="SSF48464">
    <property type="entry name" value="ENTH/VHS domain"/>
    <property type="match status" value="1"/>
</dbReference>
<dbReference type="InterPro" id="IPR045154">
    <property type="entry name" value="PCF11-like"/>
</dbReference>
<dbReference type="InterPro" id="IPR006569">
    <property type="entry name" value="CID_dom"/>
</dbReference>
<dbReference type="GO" id="GO:0005849">
    <property type="term" value="C:mRNA cleavage factor complex"/>
    <property type="evidence" value="ECO:0007669"/>
    <property type="project" value="TreeGrafter"/>
</dbReference>
<evidence type="ECO:0000259" key="2">
    <source>
        <dbReference type="PROSITE" id="PS51391"/>
    </source>
</evidence>
<name>A0A2U1IYC3_SMIAN</name>
<dbReference type="GO" id="GO:0031124">
    <property type="term" value="P:mRNA 3'-end processing"/>
    <property type="evidence" value="ECO:0007669"/>
    <property type="project" value="InterPro"/>
</dbReference>
<evidence type="ECO:0000313" key="3">
    <source>
        <dbReference type="EMBL" id="PVZ97808.1"/>
    </source>
</evidence>
<dbReference type="EMBL" id="MBFU01000723">
    <property type="protein sequence ID" value="PVZ97808.1"/>
    <property type="molecule type" value="Genomic_DNA"/>
</dbReference>
<dbReference type="InterPro" id="IPR054127">
    <property type="entry name" value="Pcf11_C"/>
</dbReference>
<proteinExistence type="predicted"/>
<dbReference type="InterPro" id="IPR008942">
    <property type="entry name" value="ENTH_VHS"/>
</dbReference>
<evidence type="ECO:0000313" key="4">
    <source>
        <dbReference type="EMBL" id="PVZ98822.1"/>
    </source>
</evidence>
<dbReference type="CDD" id="cd16982">
    <property type="entry name" value="CID_Pcf11"/>
    <property type="match status" value="1"/>
</dbReference>
<comment type="caution">
    <text evidence="3">The sequence shown here is derived from an EMBL/GenBank/DDBJ whole genome shotgun (WGS) entry which is preliminary data.</text>
</comment>
<evidence type="ECO:0000256" key="1">
    <source>
        <dbReference type="SAM" id="MobiDB-lite"/>
    </source>
</evidence>
<dbReference type="GO" id="GO:0005737">
    <property type="term" value="C:cytoplasm"/>
    <property type="evidence" value="ECO:0007669"/>
    <property type="project" value="TreeGrafter"/>
</dbReference>
<feature type="compositionally biased region" description="Polar residues" evidence="1">
    <location>
        <begin position="130"/>
        <end position="143"/>
    </location>
</feature>
<dbReference type="PANTHER" id="PTHR15921:SF3">
    <property type="entry name" value="PRE-MRNA CLEAVAGE COMPLEX 2 PROTEIN PCF11"/>
    <property type="match status" value="1"/>
</dbReference>
<dbReference type="PANTHER" id="PTHR15921">
    <property type="entry name" value="PRE-MRNA CLEAVAGE COMPLEX II"/>
    <property type="match status" value="1"/>
</dbReference>
<dbReference type="GO" id="GO:0006369">
    <property type="term" value="P:termination of RNA polymerase II transcription"/>
    <property type="evidence" value="ECO:0007669"/>
    <property type="project" value="InterPro"/>
</dbReference>
<evidence type="ECO:0000313" key="6">
    <source>
        <dbReference type="Proteomes" id="UP000245591"/>
    </source>
</evidence>
<dbReference type="Pfam" id="PF21936">
    <property type="entry name" value="Pcf11_C"/>
    <property type="match status" value="1"/>
</dbReference>
<keyword evidence="6" id="KW-1185">Reference proteome</keyword>
<organism evidence="3 6">
    <name type="scientific">Smittium angustum</name>
    <dbReference type="NCBI Taxonomy" id="133377"/>
    <lineage>
        <taxon>Eukaryota</taxon>
        <taxon>Fungi</taxon>
        <taxon>Fungi incertae sedis</taxon>
        <taxon>Zoopagomycota</taxon>
        <taxon>Kickxellomycotina</taxon>
        <taxon>Harpellomycetes</taxon>
        <taxon>Harpellales</taxon>
        <taxon>Legeriomycetaceae</taxon>
        <taxon>Smittium</taxon>
    </lineage>
</organism>
<dbReference type="EMBL" id="MBFU01000389">
    <property type="protein sequence ID" value="PVZ99764.1"/>
    <property type="molecule type" value="Genomic_DNA"/>
</dbReference>
<dbReference type="Pfam" id="PF04818">
    <property type="entry name" value="CID"/>
    <property type="match status" value="1"/>
</dbReference>
<dbReference type="GO" id="GO:0000993">
    <property type="term" value="F:RNA polymerase II complex binding"/>
    <property type="evidence" value="ECO:0007669"/>
    <property type="project" value="InterPro"/>
</dbReference>
<evidence type="ECO:0000313" key="5">
    <source>
        <dbReference type="EMBL" id="PVZ99764.1"/>
    </source>
</evidence>
<protein>
    <recommendedName>
        <fullName evidence="2">CID domain-containing protein</fullName>
    </recommendedName>
</protein>
<feature type="compositionally biased region" description="Polar residues" evidence="1">
    <location>
        <begin position="152"/>
        <end position="167"/>
    </location>
</feature>
<accession>A0A2U1IYC3</accession>
<dbReference type="GO" id="GO:0003729">
    <property type="term" value="F:mRNA binding"/>
    <property type="evidence" value="ECO:0007669"/>
    <property type="project" value="InterPro"/>
</dbReference>
<sequence>MYTFLWLITGLLDLVENNKYIITNLTIIALEQQQYAHVILRAIEDHLEKAPASTKLPAFYLLDSICKNNGRTYVSILQPRVHDIFVKTYKTMDQRSKISMDRVLATWYNCVSGRPLFDPNILNSIKRDISTNNDHQYPSTRNTRFSKELQADSRQSTNVPRNTSSEPLNNARSFVEIDDLIQDVNRILIKKQILKLKSPNDPNVENSIHILQQIQTLVKSTNLSPENVVTIRKQLSDIATHEKKDIINDISLNGQARSTRLQIPINPERLQKMNNTQKSVSKNQQFDQNGMFQRSKMSQVASKTQVGTSNNNIMKQTISDLFPSNKSQTKPNEKVLVQNNITQNKNVQFNTNNMLIESLKASGLLANLSNMMPNLINPNVNNPSVLIGPISFNTEDLRTIRPNAYQLLYKEYPSYCSQCEWRSSESPKLKEKPLMRAHLDWHFRQNRRIKEGVRRRKPRGWYVDEKTWPLSYEENVNGLGNETNSPFESVGEFKNTQFGVKDELGLGGNEGNYGSSDGSNLSRMGNNTFSENLSRSELMKLTVPVHEGHSEGICLICKEQVDSFWSEVDEEWLYTNAVMDDEVLYHATCFADSKKEIAKENHSKNNLIPTSVISK</sequence>
<reference evidence="3 6" key="1">
    <citation type="journal article" date="2018" name="MBio">
        <title>Comparative Genomics Reveals the Core Gene Toolbox for the Fungus-Insect Symbiosis.</title>
        <authorList>
            <person name="Wang Y."/>
            <person name="Stata M."/>
            <person name="Wang W."/>
            <person name="Stajich J.E."/>
            <person name="White M.M."/>
            <person name="Moncalvo J.M."/>
        </authorList>
    </citation>
    <scope>NUCLEOTIDE SEQUENCE [LARGE SCALE GENOMIC DNA]</scope>
    <source>
        <strain evidence="3 6">AUS-126-30</strain>
    </source>
</reference>
<dbReference type="AlphaFoldDB" id="A0A2U1IYC3"/>
<dbReference type="Proteomes" id="UP000245591">
    <property type="component" value="Unassembled WGS sequence"/>
</dbReference>
<dbReference type="InterPro" id="IPR047415">
    <property type="entry name" value="Pcf11_CID"/>
</dbReference>
<feature type="region of interest" description="Disordered" evidence="1">
    <location>
        <begin position="130"/>
        <end position="167"/>
    </location>
</feature>